<dbReference type="NCBIfam" id="TIGR02937">
    <property type="entry name" value="sigma70-ECF"/>
    <property type="match status" value="1"/>
</dbReference>
<evidence type="ECO:0000256" key="2">
    <source>
        <dbReference type="ARBA" id="ARBA00023015"/>
    </source>
</evidence>
<organism evidence="9 10">
    <name type="scientific">Microbacterium testaceum (strain StLB037)</name>
    <dbReference type="NCBI Taxonomy" id="979556"/>
    <lineage>
        <taxon>Bacteria</taxon>
        <taxon>Bacillati</taxon>
        <taxon>Actinomycetota</taxon>
        <taxon>Actinomycetes</taxon>
        <taxon>Micrococcales</taxon>
        <taxon>Microbacteriaceae</taxon>
        <taxon>Microbacterium</taxon>
    </lineage>
</organism>
<dbReference type="PANTHER" id="PTHR43133">
    <property type="entry name" value="RNA POLYMERASE ECF-TYPE SIGMA FACTO"/>
    <property type="match status" value="1"/>
</dbReference>
<dbReference type="InterPro" id="IPR036388">
    <property type="entry name" value="WH-like_DNA-bd_sf"/>
</dbReference>
<dbReference type="InterPro" id="IPR007627">
    <property type="entry name" value="RNA_pol_sigma70_r2"/>
</dbReference>
<dbReference type="InterPro" id="IPR013324">
    <property type="entry name" value="RNA_pol_sigma_r3/r4-like"/>
</dbReference>
<dbReference type="STRING" id="979556.MTES_2408"/>
<feature type="domain" description="RNA polymerase sigma factor 70 region 4 type 2" evidence="8">
    <location>
        <begin position="161"/>
        <end position="211"/>
    </location>
</feature>
<dbReference type="GO" id="GO:0006352">
    <property type="term" value="P:DNA-templated transcription initiation"/>
    <property type="evidence" value="ECO:0007669"/>
    <property type="project" value="InterPro"/>
</dbReference>
<dbReference type="GO" id="GO:0000428">
    <property type="term" value="C:DNA-directed RNA polymerase complex"/>
    <property type="evidence" value="ECO:0007669"/>
    <property type="project" value="UniProtKB-KW"/>
</dbReference>
<evidence type="ECO:0000256" key="4">
    <source>
        <dbReference type="ARBA" id="ARBA00023125"/>
    </source>
</evidence>
<dbReference type="Gene3D" id="1.10.10.10">
    <property type="entry name" value="Winged helix-like DNA-binding domain superfamily/Winged helix DNA-binding domain"/>
    <property type="match status" value="1"/>
</dbReference>
<dbReference type="GO" id="GO:0016987">
    <property type="term" value="F:sigma factor activity"/>
    <property type="evidence" value="ECO:0007669"/>
    <property type="project" value="UniProtKB-KW"/>
</dbReference>
<keyword evidence="4" id="KW-0238">DNA-binding</keyword>
<proteinExistence type="inferred from homology"/>
<dbReference type="Gene3D" id="1.10.1740.10">
    <property type="match status" value="1"/>
</dbReference>
<dbReference type="GO" id="GO:0003677">
    <property type="term" value="F:DNA binding"/>
    <property type="evidence" value="ECO:0007669"/>
    <property type="project" value="UniProtKB-KW"/>
</dbReference>
<dbReference type="PANTHER" id="PTHR43133:SF8">
    <property type="entry name" value="RNA POLYMERASE SIGMA FACTOR HI_1459-RELATED"/>
    <property type="match status" value="1"/>
</dbReference>
<keyword evidence="5" id="KW-0804">Transcription</keyword>
<evidence type="ECO:0000256" key="6">
    <source>
        <dbReference type="SAM" id="MobiDB-lite"/>
    </source>
</evidence>
<evidence type="ECO:0000313" key="9">
    <source>
        <dbReference type="EMBL" id="BAJ75372.1"/>
    </source>
</evidence>
<dbReference type="SUPFAM" id="SSF88659">
    <property type="entry name" value="Sigma3 and sigma4 domains of RNA polymerase sigma factors"/>
    <property type="match status" value="1"/>
</dbReference>
<feature type="region of interest" description="Disordered" evidence="6">
    <location>
        <begin position="21"/>
        <end position="46"/>
    </location>
</feature>
<dbReference type="Pfam" id="PF04542">
    <property type="entry name" value="Sigma70_r2"/>
    <property type="match status" value="1"/>
</dbReference>
<keyword evidence="3" id="KW-0731">Sigma factor</keyword>
<dbReference type="AlphaFoldDB" id="E8NGS3"/>
<dbReference type="InterPro" id="IPR039425">
    <property type="entry name" value="RNA_pol_sigma-70-like"/>
</dbReference>
<dbReference type="eggNOG" id="COG1595">
    <property type="taxonomic scope" value="Bacteria"/>
</dbReference>
<reference evidence="9 10" key="1">
    <citation type="journal article" date="2011" name="J. Bacteriol.">
        <title>Genome sequence of Microbacterium testaceum StLB037, an N-acylhomoserine lactone-degrading bacterium isolated from potato leaves.</title>
        <authorList>
            <person name="Morohoshi T."/>
            <person name="Wang W.-Z."/>
            <person name="Someya N."/>
            <person name="Ikeda T."/>
        </authorList>
    </citation>
    <scope>NUCLEOTIDE SEQUENCE [LARGE SCALE GENOMIC DNA]</scope>
    <source>
        <strain evidence="9 10">StLB037</strain>
    </source>
</reference>
<dbReference type="Proteomes" id="UP000008975">
    <property type="component" value="Chromosome"/>
</dbReference>
<reference key="2">
    <citation type="submission" date="2011-02" db="EMBL/GenBank/DDBJ databases">
        <title>Genome sequence of Microbacterium testaceum StLB037.</title>
        <authorList>
            <person name="Morohoshi T."/>
            <person name="Wang W.Z."/>
            <person name="Someya N."/>
            <person name="Ikeda T."/>
        </authorList>
    </citation>
    <scope>NUCLEOTIDE SEQUENCE</scope>
    <source>
        <strain>StLB037</strain>
    </source>
</reference>
<evidence type="ECO:0000256" key="3">
    <source>
        <dbReference type="ARBA" id="ARBA00023082"/>
    </source>
</evidence>
<sequence length="221" mass="24757">MHRCPPRVNLRGRFSSGVFRYVDGPDSPAPRGRTPHPDRNPMPSLSTATDAFLASRAADGDQLAFGVLVRRHAPFLVAFATRLTGSRADADDCVQEALITAWRRLPDLTDPEKVRSWLTTIVSRKATDRLRARKLSDQIDEQMVSAKDDPERSVVASSQMDALKKVLSELSEELRVVWVLREVGGHSYDEIAVEVGETAATVRGRLARARKIVLERMQEWR</sequence>
<dbReference type="InterPro" id="IPR013249">
    <property type="entry name" value="RNA_pol_sigma70_r4_t2"/>
</dbReference>
<keyword evidence="2" id="KW-0805">Transcription regulation</keyword>
<dbReference type="HOGENOM" id="CLU_047691_3_0_11"/>
<evidence type="ECO:0000256" key="1">
    <source>
        <dbReference type="ARBA" id="ARBA00010641"/>
    </source>
</evidence>
<dbReference type="CDD" id="cd06171">
    <property type="entry name" value="Sigma70_r4"/>
    <property type="match status" value="1"/>
</dbReference>
<dbReference type="InterPro" id="IPR013325">
    <property type="entry name" value="RNA_pol_sigma_r2"/>
</dbReference>
<keyword evidence="9" id="KW-0240">DNA-directed RNA polymerase</keyword>
<protein>
    <submittedName>
        <fullName evidence="9">DNA-directed RNA polymerase specialized sigma subunit, sigma24 homolog</fullName>
    </submittedName>
</protein>
<evidence type="ECO:0000259" key="8">
    <source>
        <dbReference type="Pfam" id="PF08281"/>
    </source>
</evidence>
<feature type="domain" description="RNA polymerase sigma-70 region 2" evidence="7">
    <location>
        <begin position="68"/>
        <end position="134"/>
    </location>
</feature>
<evidence type="ECO:0000256" key="5">
    <source>
        <dbReference type="ARBA" id="ARBA00023163"/>
    </source>
</evidence>
<dbReference type="Pfam" id="PF08281">
    <property type="entry name" value="Sigma70_r4_2"/>
    <property type="match status" value="1"/>
</dbReference>
<dbReference type="SUPFAM" id="SSF88946">
    <property type="entry name" value="Sigma2 domain of RNA polymerase sigma factors"/>
    <property type="match status" value="1"/>
</dbReference>
<name>E8NGS3_MICTS</name>
<gene>
    <name evidence="9" type="ordered locus">MTES_2408</name>
</gene>
<comment type="similarity">
    <text evidence="1">Belongs to the sigma-70 factor family. ECF subfamily.</text>
</comment>
<accession>E8NGS3</accession>
<evidence type="ECO:0000259" key="7">
    <source>
        <dbReference type="Pfam" id="PF04542"/>
    </source>
</evidence>
<dbReference type="KEGG" id="mts:MTES_2408"/>
<dbReference type="EMBL" id="AP012052">
    <property type="protein sequence ID" value="BAJ75372.1"/>
    <property type="molecule type" value="Genomic_DNA"/>
</dbReference>
<dbReference type="InterPro" id="IPR014284">
    <property type="entry name" value="RNA_pol_sigma-70_dom"/>
</dbReference>
<evidence type="ECO:0000313" key="10">
    <source>
        <dbReference type="Proteomes" id="UP000008975"/>
    </source>
</evidence>